<evidence type="ECO:0000313" key="1">
    <source>
        <dbReference type="EMBL" id="EOS02680.1"/>
    </source>
</evidence>
<name>R9HND9_BACT4</name>
<dbReference type="AlphaFoldDB" id="R9HND9"/>
<protein>
    <recommendedName>
        <fullName evidence="3">Initiator Rep protein domain-containing protein</fullName>
    </recommendedName>
</protein>
<dbReference type="EMBL" id="ASSM01000005">
    <property type="protein sequence ID" value="EOS02680.1"/>
    <property type="molecule type" value="Genomic_DNA"/>
</dbReference>
<gene>
    <name evidence="1" type="ORF">C799_00732</name>
</gene>
<evidence type="ECO:0008006" key="3">
    <source>
        <dbReference type="Google" id="ProtNLM"/>
    </source>
</evidence>
<accession>R9HND9</accession>
<dbReference type="RefSeq" id="WP_016267324.1">
    <property type="nucleotide sequence ID" value="NZ_KE159459.1"/>
</dbReference>
<organism evidence="1 2">
    <name type="scientific">Bacteroides thetaiotaomicron dnLKV9</name>
    <dbReference type="NCBI Taxonomy" id="1235785"/>
    <lineage>
        <taxon>Bacteria</taxon>
        <taxon>Pseudomonadati</taxon>
        <taxon>Bacteroidota</taxon>
        <taxon>Bacteroidia</taxon>
        <taxon>Bacteroidales</taxon>
        <taxon>Bacteroidaceae</taxon>
        <taxon>Bacteroides</taxon>
    </lineage>
</organism>
<comment type="caution">
    <text evidence="1">The sequence shown here is derived from an EMBL/GenBank/DDBJ whole genome shotgun (WGS) entry which is preliminary data.</text>
</comment>
<sequence length="217" mass="25371">MKIPQKQLQNRISKRQGYATINKSMLDRLNPPNLYRFFCLSLYRNEYYNVRLRISDIAKITGENEEALKNFNKDMDKILTRKKYPIPINHPVYEFTMRSLYKIPVMEESNYITLSYLLIKLDLSVKVKGYYIKLLLIAEDSIIPLKPKDLAEKLGMGKKAIEDYNIDLYNAGLLKYLSKGFRLTPNELLLDNDIAVQRKEWLAISGNPLPNINMKSQ</sequence>
<evidence type="ECO:0000313" key="2">
    <source>
        <dbReference type="Proteomes" id="UP000014207"/>
    </source>
</evidence>
<reference evidence="1 2" key="1">
    <citation type="submission" date="2013-04" db="EMBL/GenBank/DDBJ databases">
        <title>The Genome Sequence of Bacteroides thetaiotaomicron dnLKV9.</title>
        <authorList>
            <consortium name="The Broad Institute Genomics Platform"/>
            <consortium name="The Broad Institute Genome Sequencing Center for Infectious Disease"/>
            <person name="Earl A."/>
            <person name="Xavier R."/>
            <person name="Kuhn K."/>
            <person name="Stappenbeck T."/>
            <person name="Walker B."/>
            <person name="Young S."/>
            <person name="Zeng Q."/>
            <person name="Gargeya S."/>
            <person name="Fitzgerald M."/>
            <person name="Haas B."/>
            <person name="Abouelleil A."/>
            <person name="Allen A.W."/>
            <person name="Alvarado L."/>
            <person name="Arachchi H.M."/>
            <person name="Berlin A.M."/>
            <person name="Chapman S.B."/>
            <person name="Gainer-Dewar J."/>
            <person name="Goldberg J."/>
            <person name="Griggs A."/>
            <person name="Gujja S."/>
            <person name="Hansen M."/>
            <person name="Howarth C."/>
            <person name="Imamovic A."/>
            <person name="Ireland A."/>
            <person name="Larimer J."/>
            <person name="McCowan C."/>
            <person name="Murphy C."/>
            <person name="Pearson M."/>
            <person name="Poon T.W."/>
            <person name="Priest M."/>
            <person name="Roberts A."/>
            <person name="Saif S."/>
            <person name="Shea T."/>
            <person name="Sisk P."/>
            <person name="Sykes S."/>
            <person name="Wortman J."/>
            <person name="Nusbaum C."/>
            <person name="Birren B."/>
        </authorList>
    </citation>
    <scope>NUCLEOTIDE SEQUENCE [LARGE SCALE GENOMIC DNA]</scope>
    <source>
        <strain evidence="2">dnLKV9</strain>
    </source>
</reference>
<proteinExistence type="predicted"/>
<dbReference type="Proteomes" id="UP000014207">
    <property type="component" value="Unassembled WGS sequence"/>
</dbReference>
<dbReference type="PATRIC" id="fig|1235785.3.peg.742"/>
<dbReference type="HOGENOM" id="CLU_1324230_0_0_10"/>